<dbReference type="InterPro" id="IPR000119">
    <property type="entry name" value="Hist_DNA-bd"/>
</dbReference>
<dbReference type="CDD" id="cd13831">
    <property type="entry name" value="HU"/>
    <property type="match status" value="1"/>
</dbReference>
<keyword evidence="8" id="KW-1185">Reference proteome</keyword>
<keyword evidence="3 5" id="KW-0238">DNA-binding</keyword>
<sequence>MTNVSDLVDAAVAADDKLTKTQAKAIIDGVFKSISDAAVKGEEVSIPGFGKFKVQAKPARTGRNPATGATIEIAASKKVAFTPAKQLKDAVNG</sequence>
<dbReference type="GO" id="GO:0030261">
    <property type="term" value="P:chromosome condensation"/>
    <property type="evidence" value="ECO:0007669"/>
    <property type="project" value="UniProtKB-KW"/>
</dbReference>
<dbReference type="SUPFAM" id="SSF47729">
    <property type="entry name" value="IHF-like DNA-binding proteins"/>
    <property type="match status" value="1"/>
</dbReference>
<dbReference type="PRINTS" id="PR01727">
    <property type="entry name" value="DNABINDINGHU"/>
</dbReference>
<dbReference type="PANTHER" id="PTHR33175:SF3">
    <property type="entry name" value="DNA-BINDING PROTEIN HU-BETA"/>
    <property type="match status" value="1"/>
</dbReference>
<organism evidence="5 7">
    <name type="scientific">Caulobacter segnis</name>
    <dbReference type="NCBI Taxonomy" id="88688"/>
    <lineage>
        <taxon>Bacteria</taxon>
        <taxon>Pseudomonadati</taxon>
        <taxon>Pseudomonadota</taxon>
        <taxon>Alphaproteobacteria</taxon>
        <taxon>Caulobacterales</taxon>
        <taxon>Caulobacteraceae</taxon>
        <taxon>Caulobacter</taxon>
    </lineage>
</organism>
<reference evidence="6 8" key="2">
    <citation type="submission" date="2022-04" db="EMBL/GenBank/DDBJ databases">
        <title>Genome sequence of soybean root-associated Caulobacter segnis RL271.</title>
        <authorList>
            <person name="Longley R."/>
            <person name="Bonito G."/>
            <person name="Trigodet F."/>
            <person name="Crosson S."/>
            <person name="Fiebig A."/>
        </authorList>
    </citation>
    <scope>NUCLEOTIDE SEQUENCE [LARGE SCALE GENOMIC DNA]</scope>
    <source>
        <strain evidence="6 8">RL271</strain>
    </source>
</reference>
<evidence type="ECO:0000313" key="5">
    <source>
        <dbReference type="EMBL" id="PZR37151.1"/>
    </source>
</evidence>
<dbReference type="PROSITE" id="PS00045">
    <property type="entry name" value="HISTONE_LIKE"/>
    <property type="match status" value="1"/>
</dbReference>
<dbReference type="RefSeq" id="WP_066682603.1">
    <property type="nucleotide sequence ID" value="NZ_CP082923.1"/>
</dbReference>
<dbReference type="GO" id="GO:0030527">
    <property type="term" value="F:structural constituent of chromatin"/>
    <property type="evidence" value="ECO:0007669"/>
    <property type="project" value="InterPro"/>
</dbReference>
<evidence type="ECO:0000256" key="1">
    <source>
        <dbReference type="ARBA" id="ARBA00010529"/>
    </source>
</evidence>
<dbReference type="InterPro" id="IPR010992">
    <property type="entry name" value="IHF-like_DNA-bd_dom_sf"/>
</dbReference>
<evidence type="ECO:0000256" key="4">
    <source>
        <dbReference type="RuleBase" id="RU003939"/>
    </source>
</evidence>
<dbReference type="SMART" id="SM00411">
    <property type="entry name" value="BHL"/>
    <property type="match status" value="1"/>
</dbReference>
<protein>
    <submittedName>
        <fullName evidence="5">HU family DNA-binding protein</fullName>
    </submittedName>
</protein>
<dbReference type="GO" id="GO:0003677">
    <property type="term" value="F:DNA binding"/>
    <property type="evidence" value="ECO:0007669"/>
    <property type="project" value="UniProtKB-KW"/>
</dbReference>
<dbReference type="Proteomes" id="UP000249393">
    <property type="component" value="Unassembled WGS sequence"/>
</dbReference>
<evidence type="ECO:0000313" key="8">
    <source>
        <dbReference type="Proteomes" id="UP001057520"/>
    </source>
</evidence>
<comment type="similarity">
    <text evidence="1 4">Belongs to the bacterial histone-like protein family.</text>
</comment>
<keyword evidence="2" id="KW-0226">DNA condensation</keyword>
<dbReference type="PANTHER" id="PTHR33175">
    <property type="entry name" value="DNA-BINDING PROTEIN HU"/>
    <property type="match status" value="1"/>
</dbReference>
<evidence type="ECO:0000313" key="6">
    <source>
        <dbReference type="EMBL" id="USQ94522.1"/>
    </source>
</evidence>
<proteinExistence type="inferred from homology"/>
<evidence type="ECO:0000256" key="3">
    <source>
        <dbReference type="ARBA" id="ARBA00023125"/>
    </source>
</evidence>
<dbReference type="Gene3D" id="4.10.520.10">
    <property type="entry name" value="IHF-like DNA-binding proteins"/>
    <property type="match status" value="1"/>
</dbReference>
<reference evidence="5 7" key="1">
    <citation type="submission" date="2017-08" db="EMBL/GenBank/DDBJ databases">
        <title>Infants hospitalized years apart are colonized by the same room-sourced microbial strains.</title>
        <authorList>
            <person name="Brooks B."/>
            <person name="Olm M.R."/>
            <person name="Firek B.A."/>
            <person name="Baker R."/>
            <person name="Thomas B.C."/>
            <person name="Morowitz M.J."/>
            <person name="Banfield J.F."/>
        </authorList>
    </citation>
    <scope>NUCLEOTIDE SEQUENCE [LARGE SCALE GENOMIC DNA]</scope>
    <source>
        <strain evidence="5">S2_003_000_R2_4</strain>
    </source>
</reference>
<dbReference type="Proteomes" id="UP001057520">
    <property type="component" value="Chromosome"/>
</dbReference>
<accession>A0A2W5XGZ8</accession>
<dbReference type="EMBL" id="CP096040">
    <property type="protein sequence ID" value="USQ94522.1"/>
    <property type="molecule type" value="Genomic_DNA"/>
</dbReference>
<gene>
    <name evidence="5" type="ORF">DI526_01150</name>
    <name evidence="6" type="ORF">MZV50_18280</name>
</gene>
<name>A0A2W5XGZ8_9CAUL</name>
<dbReference type="Pfam" id="PF00216">
    <property type="entry name" value="Bac_DNA_binding"/>
    <property type="match status" value="1"/>
</dbReference>
<evidence type="ECO:0000256" key="2">
    <source>
        <dbReference type="ARBA" id="ARBA00023067"/>
    </source>
</evidence>
<dbReference type="InterPro" id="IPR020816">
    <property type="entry name" value="Histone-like_DNA-bd_CS"/>
</dbReference>
<evidence type="ECO:0000313" key="7">
    <source>
        <dbReference type="Proteomes" id="UP000249393"/>
    </source>
</evidence>
<dbReference type="AlphaFoldDB" id="A0A2W5XGZ8"/>
<dbReference type="EMBL" id="QFQZ01000002">
    <property type="protein sequence ID" value="PZR37151.1"/>
    <property type="molecule type" value="Genomic_DNA"/>
</dbReference>